<organism evidence="2 3">
    <name type="scientific">Halomonas campaniensis</name>
    <dbReference type="NCBI Taxonomy" id="213554"/>
    <lineage>
        <taxon>Bacteria</taxon>
        <taxon>Pseudomonadati</taxon>
        <taxon>Pseudomonadota</taxon>
        <taxon>Gammaproteobacteria</taxon>
        <taxon>Oceanospirillales</taxon>
        <taxon>Halomonadaceae</taxon>
        <taxon>Halomonas</taxon>
    </lineage>
</organism>
<evidence type="ECO:0000313" key="3">
    <source>
        <dbReference type="Proteomes" id="UP000553442"/>
    </source>
</evidence>
<protein>
    <recommendedName>
        <fullName evidence="4">ABC transporter substrate-binding protein</fullName>
    </recommendedName>
</protein>
<accession>A0A7W5K4B8</accession>
<sequence length="332" mass="35673">MKKSIKKSLMAMALVAPGLMMNVASAQSYNMTVSGASPGGLWSLLGAGLDSALKEDFPGSTVTYQTSGGGIANVAILQRDDANLAIIEDSVLQLARDGEAPFREPVNDDIRVLAYLYTWSPMQAVIRESVAERYGIKNFEDISEVEEPLTIAINRRGNIASNVAEVMLETIGAGPDELKSWGGDIIYAASGEQTSLIQDRRIDMFLNSLFVGQASIMQAASSVDLKLLSLADETINTVAERTGTNPFVIPGGAYEWAPGDTPTVTVSAALAVRSDMDEDMAYDLTKAFYENYEKIAGVHSAMRALTPEIMASVEVVPYHDGAARYLSEVGLR</sequence>
<evidence type="ECO:0008006" key="4">
    <source>
        <dbReference type="Google" id="ProtNLM"/>
    </source>
</evidence>
<proteinExistence type="predicted"/>
<evidence type="ECO:0000313" key="2">
    <source>
        <dbReference type="EMBL" id="MBB3331708.1"/>
    </source>
</evidence>
<feature type="signal peptide" evidence="1">
    <location>
        <begin position="1"/>
        <end position="26"/>
    </location>
</feature>
<dbReference type="NCBIfam" id="TIGR02122">
    <property type="entry name" value="TRAP_TAXI"/>
    <property type="match status" value="1"/>
</dbReference>
<gene>
    <name evidence="2" type="ORF">BDK63_002592</name>
</gene>
<dbReference type="Gene3D" id="3.40.190.10">
    <property type="entry name" value="Periplasmic binding protein-like II"/>
    <property type="match status" value="2"/>
</dbReference>
<dbReference type="InterPro" id="IPR011852">
    <property type="entry name" value="TRAP_TAXI"/>
</dbReference>
<feature type="chain" id="PRO_5031147582" description="ABC transporter substrate-binding protein" evidence="1">
    <location>
        <begin position="27"/>
        <end position="332"/>
    </location>
</feature>
<comment type="caution">
    <text evidence="2">The sequence shown here is derived from an EMBL/GenBank/DDBJ whole genome shotgun (WGS) entry which is preliminary data.</text>
</comment>
<dbReference type="Proteomes" id="UP000553442">
    <property type="component" value="Unassembled WGS sequence"/>
</dbReference>
<dbReference type="SUPFAM" id="SSF53850">
    <property type="entry name" value="Periplasmic binding protein-like II"/>
    <property type="match status" value="1"/>
</dbReference>
<dbReference type="EMBL" id="JACHZF010000018">
    <property type="protein sequence ID" value="MBB3331708.1"/>
    <property type="molecule type" value="Genomic_DNA"/>
</dbReference>
<reference evidence="2 3" key="1">
    <citation type="submission" date="2020-08" db="EMBL/GenBank/DDBJ databases">
        <title>Genomic Encyclopedia of Archaeal and Bacterial Type Strains, Phase II (KMG-II): from individual species to whole genera.</title>
        <authorList>
            <person name="Goeker M."/>
        </authorList>
    </citation>
    <scope>NUCLEOTIDE SEQUENCE [LARGE SCALE GENOMIC DNA]</scope>
    <source>
        <strain evidence="2 3">5AG</strain>
    </source>
</reference>
<dbReference type="AlphaFoldDB" id="A0A7W5K4B8"/>
<name>A0A7W5K4B8_9GAMM</name>
<keyword evidence="1" id="KW-0732">Signal</keyword>
<keyword evidence="3" id="KW-1185">Reference proteome</keyword>
<dbReference type="PANTHER" id="PTHR42941:SF1">
    <property type="entry name" value="SLL1037 PROTEIN"/>
    <property type="match status" value="1"/>
</dbReference>
<dbReference type="PANTHER" id="PTHR42941">
    <property type="entry name" value="SLL1037 PROTEIN"/>
    <property type="match status" value="1"/>
</dbReference>
<dbReference type="RefSeq" id="WP_183332601.1">
    <property type="nucleotide sequence ID" value="NZ_JACHZF010000018.1"/>
</dbReference>
<dbReference type="Pfam" id="PF16868">
    <property type="entry name" value="NMT1_3"/>
    <property type="match status" value="1"/>
</dbReference>
<evidence type="ECO:0000256" key="1">
    <source>
        <dbReference type="SAM" id="SignalP"/>
    </source>
</evidence>